<feature type="region of interest" description="Disordered" evidence="1">
    <location>
        <begin position="1"/>
        <end position="21"/>
    </location>
</feature>
<dbReference type="AlphaFoldDB" id="A0A0F9J695"/>
<organism evidence="2">
    <name type="scientific">marine sediment metagenome</name>
    <dbReference type="NCBI Taxonomy" id="412755"/>
    <lineage>
        <taxon>unclassified sequences</taxon>
        <taxon>metagenomes</taxon>
        <taxon>ecological metagenomes</taxon>
    </lineage>
</organism>
<proteinExistence type="predicted"/>
<feature type="non-terminal residue" evidence="2">
    <location>
        <position position="21"/>
    </location>
</feature>
<gene>
    <name evidence="2" type="ORF">LCGC14_1494920</name>
</gene>
<feature type="compositionally biased region" description="Basic and acidic residues" evidence="1">
    <location>
        <begin position="11"/>
        <end position="21"/>
    </location>
</feature>
<evidence type="ECO:0000256" key="1">
    <source>
        <dbReference type="SAM" id="MobiDB-lite"/>
    </source>
</evidence>
<accession>A0A0F9J695</accession>
<dbReference type="EMBL" id="LAZR01010785">
    <property type="protein sequence ID" value="KKM65068.1"/>
    <property type="molecule type" value="Genomic_DNA"/>
</dbReference>
<comment type="caution">
    <text evidence="2">The sequence shown here is derived from an EMBL/GenBank/DDBJ whole genome shotgun (WGS) entry which is preliminary data.</text>
</comment>
<reference evidence="2" key="1">
    <citation type="journal article" date="2015" name="Nature">
        <title>Complex archaea that bridge the gap between prokaryotes and eukaryotes.</title>
        <authorList>
            <person name="Spang A."/>
            <person name="Saw J.H."/>
            <person name="Jorgensen S.L."/>
            <person name="Zaremba-Niedzwiedzka K."/>
            <person name="Martijn J."/>
            <person name="Lind A.E."/>
            <person name="van Eijk R."/>
            <person name="Schleper C."/>
            <person name="Guy L."/>
            <person name="Ettema T.J."/>
        </authorList>
    </citation>
    <scope>NUCLEOTIDE SEQUENCE</scope>
</reference>
<sequence>MGTTDPWAASRQDEGHQLSII</sequence>
<protein>
    <submittedName>
        <fullName evidence="2">Uncharacterized protein</fullName>
    </submittedName>
</protein>
<name>A0A0F9J695_9ZZZZ</name>
<evidence type="ECO:0000313" key="2">
    <source>
        <dbReference type="EMBL" id="KKM65068.1"/>
    </source>
</evidence>